<evidence type="ECO:0000313" key="2">
    <source>
        <dbReference type="EMBL" id="QUO40926.1"/>
    </source>
</evidence>
<dbReference type="Proteomes" id="UP000677234">
    <property type="component" value="Chromosome"/>
</dbReference>
<evidence type="ECO:0000313" key="1">
    <source>
        <dbReference type="EMBL" id="QQE73841.1"/>
    </source>
</evidence>
<dbReference type="EMBL" id="CP066308">
    <property type="protein sequence ID" value="QQE73841.1"/>
    <property type="molecule type" value="Genomic_DNA"/>
</dbReference>
<name>A0A7T5EJQ8_9BACL</name>
<organism evidence="1 3">
    <name type="scientific">Brevibacillus composti</name>
    <dbReference type="NCBI Taxonomy" id="2796470"/>
    <lineage>
        <taxon>Bacteria</taxon>
        <taxon>Bacillati</taxon>
        <taxon>Bacillota</taxon>
        <taxon>Bacilli</taxon>
        <taxon>Bacillales</taxon>
        <taxon>Paenibacillaceae</taxon>
        <taxon>Brevibacillus</taxon>
    </lineage>
</organism>
<reference evidence="1 3" key="1">
    <citation type="submission" date="2020-12" db="EMBL/GenBank/DDBJ databases">
        <title>strain FJAT-54423T represents a novel species of the genus Brevibacillus.</title>
        <authorList>
            <person name="Tang R."/>
        </authorList>
    </citation>
    <scope>NUCLEOTIDE SEQUENCE [LARGE SCALE GENOMIC DNA]</scope>
    <source>
        <strain evidence="1 3">FJAT-54423</strain>
    </source>
</reference>
<proteinExistence type="predicted"/>
<dbReference type="RefSeq" id="WP_198827439.1">
    <property type="nucleotide sequence ID" value="NZ_CP066308.1"/>
</dbReference>
<reference evidence="2" key="2">
    <citation type="submission" date="2021-04" db="EMBL/GenBank/DDBJ databases">
        <title>Brevibacillus composti FJAT-54423, complete genome.</title>
        <authorList>
            <person name="Tang R."/>
        </authorList>
    </citation>
    <scope>NUCLEOTIDE SEQUENCE</scope>
    <source>
        <strain evidence="2">FJAT-54424</strain>
    </source>
</reference>
<dbReference type="KEGG" id="bcop:JD108_18555"/>
<dbReference type="PROSITE" id="PS51257">
    <property type="entry name" value="PROKAR_LIPOPROTEIN"/>
    <property type="match status" value="1"/>
</dbReference>
<gene>
    <name evidence="1" type="ORF">JD108_18555</name>
    <name evidence="2" type="ORF">KDJ56_18495</name>
</gene>
<evidence type="ECO:0000313" key="4">
    <source>
        <dbReference type="Proteomes" id="UP000677234"/>
    </source>
</evidence>
<protein>
    <recommendedName>
        <fullName evidence="5">Lipoprotein</fullName>
    </recommendedName>
</protein>
<dbReference type="EMBL" id="CP073708">
    <property type="protein sequence ID" value="QUO40926.1"/>
    <property type="molecule type" value="Genomic_DNA"/>
</dbReference>
<keyword evidence="4" id="KW-1185">Reference proteome</keyword>
<dbReference type="AlphaFoldDB" id="A0A7T5EJQ8"/>
<evidence type="ECO:0000313" key="3">
    <source>
        <dbReference type="Proteomes" id="UP000595847"/>
    </source>
</evidence>
<dbReference type="Proteomes" id="UP000595847">
    <property type="component" value="Chromosome"/>
</dbReference>
<accession>A0A7T5EJQ8</accession>
<evidence type="ECO:0008006" key="5">
    <source>
        <dbReference type="Google" id="ProtNLM"/>
    </source>
</evidence>
<sequence length="238" mass="27047">MKLLSRVFLVVSIMLGVVGCSSDDSLAKAGKGRLAQSEFYVLNKQIGDAIYYQPVDFNKAISALPAHMKENLKLIDSAKLPFPVGQETAYLATFRVEQEEEDRYQVQFTYLPKKEGGWMNGDDFFIIRMTDIGDELPAGFEARESGLDMFGNKIDVEHTENGVRLHHHIHQTNSGYVYTYYSWDAKENYLATVVTTANEINFCHNGIWYQIGYHINGNQVDESVQKQMAELAKELIEE</sequence>